<keyword evidence="3" id="KW-1185">Reference proteome</keyword>
<dbReference type="RefSeq" id="WP_050532423.1">
    <property type="nucleotide sequence ID" value="NZ_AQQZ01000012.1"/>
</dbReference>
<protein>
    <submittedName>
        <fullName evidence="2">Uncharacterized protein</fullName>
    </submittedName>
</protein>
<dbReference type="AlphaFoldDB" id="A0A0L1JKA9"/>
<name>A0A0L1JKA9_9RHOB</name>
<keyword evidence="1" id="KW-0812">Transmembrane</keyword>
<reference evidence="2 3" key="1">
    <citation type="journal article" date="2015" name="Int. J. Syst. Evol. Microbiol.">
        <title>Aestuariivita atlantica sp. nov., isolated from deep sea sediment of the Atlantic Ocean.</title>
        <authorList>
            <person name="Li G."/>
            <person name="Lai Q."/>
            <person name="Du Y."/>
            <person name="Liu X."/>
            <person name="Sun F."/>
            <person name="Shao Z."/>
        </authorList>
    </citation>
    <scope>NUCLEOTIDE SEQUENCE [LARGE SCALE GENOMIC DNA]</scope>
    <source>
        <strain evidence="2 3">22II-S11-z3</strain>
    </source>
</reference>
<feature type="transmembrane region" description="Helical" evidence="1">
    <location>
        <begin position="12"/>
        <end position="32"/>
    </location>
</feature>
<dbReference type="EMBL" id="AQQZ01000012">
    <property type="protein sequence ID" value="KNG92194.1"/>
    <property type="molecule type" value="Genomic_DNA"/>
</dbReference>
<organism evidence="2 3">
    <name type="scientific">Pseudaestuariivita atlantica</name>
    <dbReference type="NCBI Taxonomy" id="1317121"/>
    <lineage>
        <taxon>Bacteria</taxon>
        <taxon>Pseudomonadati</taxon>
        <taxon>Pseudomonadota</taxon>
        <taxon>Alphaproteobacteria</taxon>
        <taxon>Rhodobacterales</taxon>
        <taxon>Paracoccaceae</taxon>
        <taxon>Pseudaestuariivita</taxon>
    </lineage>
</organism>
<proteinExistence type="predicted"/>
<sequence length="107" mass="11663">MGLIHGTNPIASWWFAIIIVAVVTVVVAVLLIQIIRTAAAIDEEVATVWANGQRVANNTIHIAVLYRTHEYVQGILGRAGRILGSAEAIRDHAQDCPSCPKCIWHRG</sequence>
<evidence type="ECO:0000313" key="3">
    <source>
        <dbReference type="Proteomes" id="UP000036938"/>
    </source>
</evidence>
<dbReference type="Proteomes" id="UP000036938">
    <property type="component" value="Unassembled WGS sequence"/>
</dbReference>
<evidence type="ECO:0000256" key="1">
    <source>
        <dbReference type="SAM" id="Phobius"/>
    </source>
</evidence>
<dbReference type="STRING" id="1317121.ATO11_18595"/>
<dbReference type="OrthoDB" id="8481981at2"/>
<gene>
    <name evidence="2" type="ORF">ATO11_18595</name>
</gene>
<keyword evidence="1" id="KW-1133">Transmembrane helix</keyword>
<evidence type="ECO:0000313" key="2">
    <source>
        <dbReference type="EMBL" id="KNG92194.1"/>
    </source>
</evidence>
<accession>A0A0L1JKA9</accession>
<comment type="caution">
    <text evidence="2">The sequence shown here is derived from an EMBL/GenBank/DDBJ whole genome shotgun (WGS) entry which is preliminary data.</text>
</comment>
<keyword evidence="1" id="KW-0472">Membrane</keyword>